<keyword evidence="4" id="KW-0283">Flagellar rotation</keyword>
<comment type="cofactor">
    <cofactor evidence="1">
        <name>Mg(2+)</name>
        <dbReference type="ChEBI" id="CHEBI:18420"/>
    </cofactor>
</comment>
<dbReference type="SMART" id="SM00448">
    <property type="entry name" value="REC"/>
    <property type="match status" value="1"/>
</dbReference>
<organism evidence="7 8">
    <name type="scientific">Sulfurospirillum halorespirans DSM 13726</name>
    <dbReference type="NCBI Taxonomy" id="1193502"/>
    <lineage>
        <taxon>Bacteria</taxon>
        <taxon>Pseudomonadati</taxon>
        <taxon>Campylobacterota</taxon>
        <taxon>Epsilonproteobacteria</taxon>
        <taxon>Campylobacterales</taxon>
        <taxon>Sulfurospirillaceae</taxon>
        <taxon>Sulfurospirillum</taxon>
    </lineage>
</organism>
<dbReference type="KEGG" id="shal:SHALO_2470"/>
<dbReference type="PANTHER" id="PTHR44591">
    <property type="entry name" value="STRESS RESPONSE REGULATOR PROTEIN 1"/>
    <property type="match status" value="1"/>
</dbReference>
<dbReference type="Gene3D" id="3.40.50.2300">
    <property type="match status" value="1"/>
</dbReference>
<dbReference type="Pfam" id="PF00072">
    <property type="entry name" value="Response_reg"/>
    <property type="match status" value="1"/>
</dbReference>
<feature type="domain" description="Response regulatory" evidence="6">
    <location>
        <begin position="4"/>
        <end position="126"/>
    </location>
</feature>
<dbReference type="Proteomes" id="UP000094609">
    <property type="component" value="Chromosome"/>
</dbReference>
<evidence type="ECO:0000313" key="7">
    <source>
        <dbReference type="EMBL" id="AOO66230.1"/>
    </source>
</evidence>
<evidence type="ECO:0000256" key="4">
    <source>
        <dbReference type="ARBA" id="ARBA00022779"/>
    </source>
</evidence>
<dbReference type="SUPFAM" id="SSF52172">
    <property type="entry name" value="CheY-like"/>
    <property type="match status" value="1"/>
</dbReference>
<accession>A0A1D7TMM5</accession>
<dbReference type="EMBL" id="CP017111">
    <property type="protein sequence ID" value="AOO66230.1"/>
    <property type="molecule type" value="Genomic_DNA"/>
</dbReference>
<dbReference type="PATRIC" id="fig|1193502.14.peg.2504"/>
<evidence type="ECO:0000256" key="3">
    <source>
        <dbReference type="ARBA" id="ARBA00022553"/>
    </source>
</evidence>
<evidence type="ECO:0000256" key="5">
    <source>
        <dbReference type="PROSITE-ProRule" id="PRU00169"/>
    </source>
</evidence>
<sequence>MSKRVILVDDSKTILATAQMALEEMVNKGIIQLATYLNPAELRDALLRGSEDYDLLISDINMAQMSGLDLASELKAHDKFKNRPILILTTESSPEMKARGKAIGVTGWMVKPFSDDKLVKAISMVLGL</sequence>
<dbReference type="InterPro" id="IPR011006">
    <property type="entry name" value="CheY-like_superfamily"/>
</dbReference>
<proteinExistence type="predicted"/>
<dbReference type="InterPro" id="IPR001789">
    <property type="entry name" value="Sig_transdc_resp-reg_receiver"/>
</dbReference>
<evidence type="ECO:0000256" key="2">
    <source>
        <dbReference type="ARBA" id="ARBA00022500"/>
    </source>
</evidence>
<gene>
    <name evidence="7" type="ORF">SHALO_2470</name>
</gene>
<dbReference type="PROSITE" id="PS50110">
    <property type="entry name" value="RESPONSE_REGULATORY"/>
    <property type="match status" value="1"/>
</dbReference>
<dbReference type="STRING" id="1193502.SHALO_2470"/>
<evidence type="ECO:0000313" key="8">
    <source>
        <dbReference type="Proteomes" id="UP000094609"/>
    </source>
</evidence>
<dbReference type="GO" id="GO:0000160">
    <property type="term" value="P:phosphorelay signal transduction system"/>
    <property type="evidence" value="ECO:0007669"/>
    <property type="project" value="InterPro"/>
</dbReference>
<keyword evidence="8" id="KW-1185">Reference proteome</keyword>
<dbReference type="GO" id="GO:0097588">
    <property type="term" value="P:archaeal or bacterial-type flagellum-dependent cell motility"/>
    <property type="evidence" value="ECO:0007669"/>
    <property type="project" value="UniProtKB-KW"/>
</dbReference>
<evidence type="ECO:0000259" key="6">
    <source>
        <dbReference type="PROSITE" id="PS50110"/>
    </source>
</evidence>
<dbReference type="InterPro" id="IPR050595">
    <property type="entry name" value="Bact_response_regulator"/>
</dbReference>
<keyword evidence="2" id="KW-0145">Chemotaxis</keyword>
<dbReference type="GO" id="GO:0006935">
    <property type="term" value="P:chemotaxis"/>
    <property type="evidence" value="ECO:0007669"/>
    <property type="project" value="UniProtKB-KW"/>
</dbReference>
<evidence type="ECO:0000256" key="1">
    <source>
        <dbReference type="ARBA" id="ARBA00001946"/>
    </source>
</evidence>
<feature type="modified residue" description="4-aspartylphosphate" evidence="5">
    <location>
        <position position="59"/>
    </location>
</feature>
<name>A0A1D7TMM5_9BACT</name>
<dbReference type="RefSeq" id="WP_025345811.1">
    <property type="nucleotide sequence ID" value="NZ_CP017111.1"/>
</dbReference>
<keyword evidence="3 5" id="KW-0597">Phosphoprotein</keyword>
<dbReference type="PANTHER" id="PTHR44591:SF25">
    <property type="entry name" value="CHEMOTAXIS TWO-COMPONENT RESPONSE REGULATOR"/>
    <property type="match status" value="1"/>
</dbReference>
<protein>
    <submittedName>
        <fullName evidence="7">Chemotaxis protein, CheY-like</fullName>
    </submittedName>
</protein>
<reference evidence="8" key="1">
    <citation type="submission" date="2016-08" db="EMBL/GenBank/DDBJ databases">
        <title>Complete genome sequence of the organohalide-respiring Epsilonproteobacterium Sulfurospirillum halorespirans.</title>
        <authorList>
            <person name="Goris T."/>
            <person name="Zimmermann J."/>
            <person name="Schenz B."/>
            <person name="Lemos M."/>
            <person name="Hackermueller J."/>
            <person name="Diekert G."/>
        </authorList>
    </citation>
    <scope>NUCLEOTIDE SEQUENCE [LARGE SCALE GENOMIC DNA]</scope>
    <source>
        <strain>DSM 13726</strain>
        <strain evidence="8">PCE-M2</strain>
    </source>
</reference>
<dbReference type="AlphaFoldDB" id="A0A1D7TMM5"/>